<dbReference type="EMBL" id="OX465078">
    <property type="protein sequence ID" value="CAI9271610.1"/>
    <property type="molecule type" value="Genomic_DNA"/>
</dbReference>
<gene>
    <name evidence="2" type="ORF">LSALG_LOCUS11877</name>
</gene>
<evidence type="ECO:0000313" key="2">
    <source>
        <dbReference type="EMBL" id="CAI9271610.1"/>
    </source>
</evidence>
<keyword evidence="1" id="KW-0472">Membrane</keyword>
<dbReference type="InterPro" id="IPR045884">
    <property type="entry name" value="At5g59350-like"/>
</dbReference>
<dbReference type="PANTHER" id="PTHR34054:SF4">
    <property type="entry name" value="PROTEIN, PUTATIVE-RELATED"/>
    <property type="match status" value="1"/>
</dbReference>
<keyword evidence="1" id="KW-0812">Transmembrane</keyword>
<protein>
    <submittedName>
        <fullName evidence="2">Uncharacterized protein</fullName>
    </submittedName>
</protein>
<accession>A0AA35VH48</accession>
<proteinExistence type="predicted"/>
<name>A0AA35VH48_LACSI</name>
<evidence type="ECO:0000313" key="3">
    <source>
        <dbReference type="Proteomes" id="UP001177003"/>
    </source>
</evidence>
<dbReference type="Proteomes" id="UP001177003">
    <property type="component" value="Chromosome 2"/>
</dbReference>
<keyword evidence="3" id="KW-1185">Reference proteome</keyword>
<reference evidence="2" key="1">
    <citation type="submission" date="2023-04" db="EMBL/GenBank/DDBJ databases">
        <authorList>
            <person name="Vijverberg K."/>
            <person name="Xiong W."/>
            <person name="Schranz E."/>
        </authorList>
    </citation>
    <scope>NUCLEOTIDE SEQUENCE</scope>
</reference>
<dbReference type="AlphaFoldDB" id="A0AA35VH48"/>
<organism evidence="2 3">
    <name type="scientific">Lactuca saligna</name>
    <name type="common">Willowleaf lettuce</name>
    <dbReference type="NCBI Taxonomy" id="75948"/>
    <lineage>
        <taxon>Eukaryota</taxon>
        <taxon>Viridiplantae</taxon>
        <taxon>Streptophyta</taxon>
        <taxon>Embryophyta</taxon>
        <taxon>Tracheophyta</taxon>
        <taxon>Spermatophyta</taxon>
        <taxon>Magnoliopsida</taxon>
        <taxon>eudicotyledons</taxon>
        <taxon>Gunneridae</taxon>
        <taxon>Pentapetalae</taxon>
        <taxon>asterids</taxon>
        <taxon>campanulids</taxon>
        <taxon>Asterales</taxon>
        <taxon>Asteraceae</taxon>
        <taxon>Cichorioideae</taxon>
        <taxon>Cichorieae</taxon>
        <taxon>Lactucinae</taxon>
        <taxon>Lactuca</taxon>
    </lineage>
</organism>
<keyword evidence="1" id="KW-1133">Transmembrane helix</keyword>
<dbReference type="PANTHER" id="PTHR34054">
    <property type="entry name" value="EXPRESSED PROTEIN"/>
    <property type="match status" value="1"/>
</dbReference>
<sequence>MVFSKLATALTVIFFVSIVALICELLYVLWRHRSFHRHSSPSPPTHIGDQNPDNFPTADAATKELLLYFFCLKPNIPEDSSGRNNKNTDASSPNDEMIDVFKLFEANGPSRFLCTIKEEDKEDVESTSDVDFANRSTTKSSCLQTGVQLAREPVAVEEEEEVAVTADGDDGSMKTEFSTPCDSPLFFTPAGSPTREVIDLEFVISVHATGNVDER</sequence>
<feature type="transmembrane region" description="Helical" evidence="1">
    <location>
        <begin position="6"/>
        <end position="30"/>
    </location>
</feature>
<evidence type="ECO:0000256" key="1">
    <source>
        <dbReference type="SAM" id="Phobius"/>
    </source>
</evidence>